<feature type="chain" id="PRO_5009583175" description="YtxH domain-containing protein" evidence="1">
    <location>
        <begin position="22"/>
        <end position="104"/>
    </location>
</feature>
<feature type="signal peptide" evidence="1">
    <location>
        <begin position="1"/>
        <end position="21"/>
    </location>
</feature>
<evidence type="ECO:0000313" key="3">
    <source>
        <dbReference type="Proteomes" id="UP000178774"/>
    </source>
</evidence>
<keyword evidence="1" id="KW-0732">Signal</keyword>
<dbReference type="EMBL" id="MHOP01000008">
    <property type="protein sequence ID" value="OGZ66164.1"/>
    <property type="molecule type" value="Genomic_DNA"/>
</dbReference>
<name>A0A1G2HUH2_9BACT</name>
<evidence type="ECO:0008006" key="4">
    <source>
        <dbReference type="Google" id="ProtNLM"/>
    </source>
</evidence>
<evidence type="ECO:0000256" key="1">
    <source>
        <dbReference type="SAM" id="SignalP"/>
    </source>
</evidence>
<comment type="caution">
    <text evidence="2">The sequence shown here is derived from an EMBL/GenBank/DDBJ whole genome shotgun (WGS) entry which is preliminary data.</text>
</comment>
<reference evidence="2 3" key="1">
    <citation type="journal article" date="2016" name="Nat. Commun.">
        <title>Thousands of microbial genomes shed light on interconnected biogeochemical processes in an aquifer system.</title>
        <authorList>
            <person name="Anantharaman K."/>
            <person name="Brown C.T."/>
            <person name="Hug L.A."/>
            <person name="Sharon I."/>
            <person name="Castelle C.J."/>
            <person name="Probst A.J."/>
            <person name="Thomas B.C."/>
            <person name="Singh A."/>
            <person name="Wilkins M.J."/>
            <person name="Karaoz U."/>
            <person name="Brodie E.L."/>
            <person name="Williams K.H."/>
            <person name="Hubbard S.S."/>
            <person name="Banfield J.F."/>
        </authorList>
    </citation>
    <scope>NUCLEOTIDE SEQUENCE [LARGE SCALE GENOMIC DNA]</scope>
</reference>
<gene>
    <name evidence="2" type="ORF">A2822_04005</name>
</gene>
<dbReference type="AlphaFoldDB" id="A0A1G2HUH2"/>
<organism evidence="2 3">
    <name type="scientific">Candidatus Staskawiczbacteria bacterium RIFCSPHIGHO2_01_FULL_41_41</name>
    <dbReference type="NCBI Taxonomy" id="1802203"/>
    <lineage>
        <taxon>Bacteria</taxon>
        <taxon>Candidatus Staskawicziibacteriota</taxon>
    </lineage>
</organism>
<proteinExistence type="predicted"/>
<evidence type="ECO:0000313" key="2">
    <source>
        <dbReference type="EMBL" id="OGZ66164.1"/>
    </source>
</evidence>
<dbReference type="Proteomes" id="UP000178774">
    <property type="component" value="Unassembled WGS sequence"/>
</dbReference>
<accession>A0A1G2HUH2</accession>
<sequence length="104" mass="11420">MKTATKLLGGAAAGLALGVAASMFLSSKKGKALKENVKETVADFYKHISPQLKKIGTMGQQEYQEFMEAAVQKYAKAKKLSKETGKELASQIQKSWRHFAQNLE</sequence>
<protein>
    <recommendedName>
        <fullName evidence="4">YtxH domain-containing protein</fullName>
    </recommendedName>
</protein>